<evidence type="ECO:0000256" key="1">
    <source>
        <dbReference type="ARBA" id="ARBA00004123"/>
    </source>
</evidence>
<dbReference type="InterPro" id="IPR003877">
    <property type="entry name" value="SPRY_dom"/>
</dbReference>
<comment type="pathway">
    <text evidence="2">Protein modification; protein ubiquitination.</text>
</comment>
<feature type="domain" description="SOCS box" evidence="8">
    <location>
        <begin position="260"/>
        <end position="295"/>
    </location>
</feature>
<evidence type="ECO:0000256" key="4">
    <source>
        <dbReference type="ARBA" id="ARBA00014684"/>
    </source>
</evidence>
<evidence type="ECO:0000256" key="3">
    <source>
        <dbReference type="ARBA" id="ARBA00010910"/>
    </source>
</evidence>
<dbReference type="GO" id="GO:0043161">
    <property type="term" value="P:proteasome-mediated ubiquitin-dependent protein catabolic process"/>
    <property type="evidence" value="ECO:0007669"/>
    <property type="project" value="TreeGrafter"/>
</dbReference>
<organism evidence="9">
    <name type="scientific">Dicentrarchus labrax</name>
    <name type="common">European seabass</name>
    <name type="synonym">Morone labrax</name>
    <dbReference type="NCBI Taxonomy" id="13489"/>
    <lineage>
        <taxon>Eukaryota</taxon>
        <taxon>Metazoa</taxon>
        <taxon>Chordata</taxon>
        <taxon>Craniata</taxon>
        <taxon>Vertebrata</taxon>
        <taxon>Euteleostomi</taxon>
        <taxon>Actinopterygii</taxon>
        <taxon>Neopterygii</taxon>
        <taxon>Teleostei</taxon>
        <taxon>Neoteleostei</taxon>
        <taxon>Acanthomorphata</taxon>
        <taxon>Eupercaria</taxon>
        <taxon>Moronidae</taxon>
        <taxon>Dicentrarchus</taxon>
    </lineage>
</organism>
<reference evidence="9" key="2">
    <citation type="journal article" date="2011" name="Genomics">
        <title>Directed sequencing and annotation of three Dicentrarchus labrax L. chromosomes by applying Sanger- and pyrosequencing technologies on pooled DNA of comparatively mapped BAC clones.</title>
        <authorList>
            <person name="Kuhl H."/>
            <person name="Tine M."/>
            <person name="Beck A."/>
            <person name="Timmermann B."/>
            <person name="Kodira C."/>
            <person name="Reinhardt R."/>
        </authorList>
    </citation>
    <scope>NUCLEOTIDE SEQUENCE</scope>
</reference>
<comment type="subcellular location">
    <subcellularLocation>
        <location evidence="1">Nucleus</location>
    </subcellularLocation>
</comment>
<evidence type="ECO:0000313" key="9">
    <source>
        <dbReference type="EMBL" id="CBN81314.1"/>
    </source>
</evidence>
<dbReference type="PANTHER" id="PTHR12245">
    <property type="entry name" value="SPRY DOMAIN CONTAINING SOCS BOX PROTEIN"/>
    <property type="match status" value="1"/>
</dbReference>
<dbReference type="InterPro" id="IPR013320">
    <property type="entry name" value="ConA-like_dom_sf"/>
</dbReference>
<dbReference type="InterPro" id="IPR050672">
    <property type="entry name" value="FBXO45-Fsn/SPSB_families"/>
</dbReference>
<comment type="similarity">
    <text evidence="3">Belongs to the SPSB family.</text>
</comment>
<dbReference type="UniPathway" id="UPA00143"/>
<dbReference type="PANTHER" id="PTHR12245:SF5">
    <property type="entry name" value="SPRY DOMAIN-CONTAINING SOCS BOX PROTEIN 3"/>
    <property type="match status" value="1"/>
</dbReference>
<dbReference type="PROSITE" id="PS50188">
    <property type="entry name" value="B302_SPRY"/>
    <property type="match status" value="1"/>
</dbReference>
<dbReference type="SMART" id="SM00449">
    <property type="entry name" value="SPRY"/>
    <property type="match status" value="1"/>
</dbReference>
<sequence length="345" mass="38338">MLRRGRNGRARHLAWSETRQETDAMAVIQTSDREEWEGQTTTQNVSEVVASPSTVPVIGESFCQCDRQEELSPGRSVTSDCLCGEEDQGFDWEWDVHKSSGAFLSCDNRKVSFHSDYSCGTAAIRGTQELADGQHFWEVKMTSPVYGTDMMVGIGTSEVNLEKFKYSFGSLLGHDEDSWGLSYTGYLQHKGDKVKFSSRFGQGSIIGVHLDTWHGTLTFYKNRHCIGVAATRLQNKRFYPMVCSTAAKSSMKVIRACYTPTSLQYLCCTRLRQMMPCCPDVLNVIDLPPGLRTLLHIKLGWVFTLSSSPEASEQHTATTTAAAPSQRITSAKDAAGHDLVVKTYL</sequence>
<dbReference type="SUPFAM" id="SSF49899">
    <property type="entry name" value="Concanavalin A-like lectins/glucanases"/>
    <property type="match status" value="1"/>
</dbReference>
<dbReference type="GO" id="GO:0005634">
    <property type="term" value="C:nucleus"/>
    <property type="evidence" value="ECO:0007669"/>
    <property type="project" value="UniProtKB-SubCell"/>
</dbReference>
<dbReference type="AlphaFoldDB" id="E6ZGY0"/>
<dbReference type="GO" id="GO:0019005">
    <property type="term" value="C:SCF ubiquitin ligase complex"/>
    <property type="evidence" value="ECO:0007669"/>
    <property type="project" value="TreeGrafter"/>
</dbReference>
<dbReference type="CDD" id="cd12876">
    <property type="entry name" value="SPRY_SOCS3"/>
    <property type="match status" value="1"/>
</dbReference>
<dbReference type="Gene3D" id="2.60.120.920">
    <property type="match status" value="1"/>
</dbReference>
<reference evidence="9" key="3">
    <citation type="journal article" date="2011" name="Mar. Genomics">
        <title>Comparative analysis of intronless genes in teleost fish genomes: Insights into their evolution and molecular function.</title>
        <authorList>
            <person name="Tine M."/>
            <person name="Kuhl H."/>
            <person name="Beck A."/>
            <person name="Bargelloni L."/>
            <person name="Reinhardt R."/>
        </authorList>
    </citation>
    <scope>NUCLEOTIDE SEQUENCE</scope>
</reference>
<dbReference type="Pfam" id="PF00622">
    <property type="entry name" value="SPRY"/>
    <property type="match status" value="1"/>
</dbReference>
<gene>
    <name evidence="9" type="primary">SPSB3</name>
    <name evidence="9" type="ORF">DLA_Ib01560</name>
</gene>
<evidence type="ECO:0000256" key="6">
    <source>
        <dbReference type="ARBA" id="ARBA00023242"/>
    </source>
</evidence>
<accession>E6ZGY0</accession>
<dbReference type="FunFam" id="2.60.120.920:FF:000018">
    <property type="entry name" value="SPRY domain-containing SOCS box protein 3 isoform X2"/>
    <property type="match status" value="1"/>
</dbReference>
<dbReference type="InterPro" id="IPR043136">
    <property type="entry name" value="B30.2/SPRY_sf"/>
</dbReference>
<evidence type="ECO:0000259" key="7">
    <source>
        <dbReference type="PROSITE" id="PS50188"/>
    </source>
</evidence>
<keyword evidence="5" id="KW-0833">Ubl conjugation pathway</keyword>
<dbReference type="InterPro" id="IPR001496">
    <property type="entry name" value="SOCS_box"/>
</dbReference>
<evidence type="ECO:0000259" key="8">
    <source>
        <dbReference type="PROSITE" id="PS50225"/>
    </source>
</evidence>
<proteinExistence type="inferred from homology"/>
<keyword evidence="6" id="KW-0539">Nucleus</keyword>
<dbReference type="InterPro" id="IPR035754">
    <property type="entry name" value="SPRY_SPSB3"/>
</dbReference>
<protein>
    <recommendedName>
        <fullName evidence="4">SPRY domain-containing SOCS box protein 3</fullName>
    </recommendedName>
</protein>
<feature type="domain" description="B30.2/SPRY" evidence="7">
    <location>
        <begin position="69"/>
        <end position="263"/>
    </location>
</feature>
<reference evidence="9" key="1">
    <citation type="journal article" date="2011" name="Comp. Biochem. Physiol. Part D Genomics Proteomics">
        <title>Analysis of single nucleotide polymorphisms in three chromosomes of European sea bass Dicentrarchus labrax.</title>
        <authorList>
            <person name="Kuhl H."/>
            <person name="Tine M."/>
            <person name="Hecht J."/>
            <person name="Knaust F."/>
            <person name="Reinhardt R."/>
        </authorList>
    </citation>
    <scope>NUCLEOTIDE SEQUENCE</scope>
</reference>
<dbReference type="InterPro" id="IPR001870">
    <property type="entry name" value="B30.2/SPRY"/>
</dbReference>
<dbReference type="EMBL" id="FQ310507">
    <property type="protein sequence ID" value="CBN81314.1"/>
    <property type="molecule type" value="Genomic_DNA"/>
</dbReference>
<dbReference type="GO" id="GO:0016567">
    <property type="term" value="P:protein ubiquitination"/>
    <property type="evidence" value="ECO:0007669"/>
    <property type="project" value="UniProtKB-UniPathway"/>
</dbReference>
<evidence type="ECO:0000256" key="2">
    <source>
        <dbReference type="ARBA" id="ARBA00004906"/>
    </source>
</evidence>
<dbReference type="PROSITE" id="PS50225">
    <property type="entry name" value="SOCS"/>
    <property type="match status" value="1"/>
</dbReference>
<name>E6ZGY0_DICLA</name>
<evidence type="ECO:0000256" key="5">
    <source>
        <dbReference type="ARBA" id="ARBA00022786"/>
    </source>
</evidence>